<dbReference type="EMBL" id="BKZV01000006">
    <property type="protein sequence ID" value="GER85064.1"/>
    <property type="molecule type" value="Genomic_DNA"/>
</dbReference>
<proteinExistence type="predicted"/>
<sequence>MLDSGISLGRLTSGARENVVDALVKQQHEREKIMKIQQFKYLHCSEDHEEGIILVDPETESIPVTDERGNVLYYCMGGQHVFSSDMNGLIMQSLLDDE</sequence>
<evidence type="ECO:0000313" key="1">
    <source>
        <dbReference type="EMBL" id="GER85064.1"/>
    </source>
</evidence>
<comment type="caution">
    <text evidence="1">The sequence shown here is derived from an EMBL/GenBank/DDBJ whole genome shotgun (WGS) entry which is preliminary data.</text>
</comment>
<protein>
    <submittedName>
        <fullName evidence="1">Uncharacterized protein</fullName>
    </submittedName>
</protein>
<name>A0A5J4K8Y1_9CHLR</name>
<keyword evidence="2" id="KW-1185">Reference proteome</keyword>
<accession>A0A5J4K8Y1</accession>
<reference evidence="1 2" key="1">
    <citation type="journal article" date="2019" name="Int. J. Syst. Evol. Microbiol.">
        <title>Thermogemmatispora aurantia sp. nov. and Thermogemmatispora argillosa sp. nov., within the class Ktedonobacteria, and emended description of the genus Thermogemmatispora.</title>
        <authorList>
            <person name="Zheng Y."/>
            <person name="Wang C.M."/>
            <person name="Sakai Y."/>
            <person name="Abe K."/>
            <person name="Yokota A."/>
            <person name="Yabe S."/>
        </authorList>
    </citation>
    <scope>NUCLEOTIDE SEQUENCE [LARGE SCALE GENOMIC DNA]</scope>
    <source>
        <strain evidence="1 2">A1-2</strain>
    </source>
</reference>
<dbReference type="Proteomes" id="UP000334820">
    <property type="component" value="Unassembled WGS sequence"/>
</dbReference>
<evidence type="ECO:0000313" key="2">
    <source>
        <dbReference type="Proteomes" id="UP000334820"/>
    </source>
</evidence>
<dbReference type="AlphaFoldDB" id="A0A5J4K8Y1"/>
<gene>
    <name evidence="1" type="ORF">KTAU_37000</name>
</gene>
<organism evidence="1 2">
    <name type="scientific">Thermogemmatispora aurantia</name>
    <dbReference type="NCBI Taxonomy" id="2045279"/>
    <lineage>
        <taxon>Bacteria</taxon>
        <taxon>Bacillati</taxon>
        <taxon>Chloroflexota</taxon>
        <taxon>Ktedonobacteria</taxon>
        <taxon>Thermogemmatisporales</taxon>
        <taxon>Thermogemmatisporaceae</taxon>
        <taxon>Thermogemmatispora</taxon>
    </lineage>
</organism>